<dbReference type="InterPro" id="IPR015854">
    <property type="entry name" value="ABC_transpr_LolD-like"/>
</dbReference>
<evidence type="ECO:0000256" key="3">
    <source>
        <dbReference type="ARBA" id="ARBA00022840"/>
    </source>
</evidence>
<keyword evidence="1" id="KW-0813">Transport</keyword>
<dbReference type="PROSITE" id="PS50893">
    <property type="entry name" value="ABC_TRANSPORTER_2"/>
    <property type="match status" value="1"/>
</dbReference>
<evidence type="ECO:0000256" key="1">
    <source>
        <dbReference type="ARBA" id="ARBA00022448"/>
    </source>
</evidence>
<dbReference type="SMART" id="SM00382">
    <property type="entry name" value="AAA"/>
    <property type="match status" value="1"/>
</dbReference>
<sequence length="227" mass="25327">MTLLEIEHMTKTYNLASKEPVYALKNINMTLNPGELVAIIGTSGSGKSTLLRMLGCIDSPSSGTYTLNGKDMATMNDQSLANYRNQEIGFILQDFALIDYYSVKKNILLPLMYEKKKELKKQRKKELLPLLEKLSIAEKINSKVTDLSGGQKQRVAIARALINDPEILLADEPTGALDEQTTAEIMAIFKQLNKEGKTIIIVTHDMQVANQCNRILRMQDGHLAEAE</sequence>
<evidence type="ECO:0000313" key="6">
    <source>
        <dbReference type="Proteomes" id="UP001597568"/>
    </source>
</evidence>
<dbReference type="CDD" id="cd03255">
    <property type="entry name" value="ABC_MJ0796_LolCDE_FtsE"/>
    <property type="match status" value="1"/>
</dbReference>
<dbReference type="GO" id="GO:0005524">
    <property type="term" value="F:ATP binding"/>
    <property type="evidence" value="ECO:0007669"/>
    <property type="project" value="UniProtKB-KW"/>
</dbReference>
<reference evidence="6" key="1">
    <citation type="journal article" date="2019" name="Int. J. Syst. Evol. Microbiol.">
        <title>The Global Catalogue of Microorganisms (GCM) 10K type strain sequencing project: providing services to taxonomists for standard genome sequencing and annotation.</title>
        <authorList>
            <consortium name="The Broad Institute Genomics Platform"/>
            <consortium name="The Broad Institute Genome Sequencing Center for Infectious Disease"/>
            <person name="Wu L."/>
            <person name="Ma J."/>
        </authorList>
    </citation>
    <scope>NUCLEOTIDE SEQUENCE [LARGE SCALE GENOMIC DNA]</scope>
    <source>
        <strain evidence="6">KCTC 33522</strain>
    </source>
</reference>
<name>A0ABW5XWF1_9BACL</name>
<comment type="caution">
    <text evidence="5">The sequence shown here is derived from an EMBL/GenBank/DDBJ whole genome shotgun (WGS) entry which is preliminary data.</text>
</comment>
<keyword evidence="6" id="KW-1185">Reference proteome</keyword>
<dbReference type="RefSeq" id="WP_380146658.1">
    <property type="nucleotide sequence ID" value="NZ_JBHUOR010000013.1"/>
</dbReference>
<proteinExistence type="predicted"/>
<dbReference type="InterPro" id="IPR017911">
    <property type="entry name" value="MacB-like_ATP-bd"/>
</dbReference>
<dbReference type="InterPro" id="IPR027417">
    <property type="entry name" value="P-loop_NTPase"/>
</dbReference>
<keyword evidence="3 5" id="KW-0067">ATP-binding</keyword>
<dbReference type="PANTHER" id="PTHR24220:SF86">
    <property type="entry name" value="ABC TRANSPORTER ABCH.1"/>
    <property type="match status" value="1"/>
</dbReference>
<feature type="domain" description="ABC transporter" evidence="4">
    <location>
        <begin position="4"/>
        <end position="226"/>
    </location>
</feature>
<dbReference type="InterPro" id="IPR017871">
    <property type="entry name" value="ABC_transporter-like_CS"/>
</dbReference>
<dbReference type="PANTHER" id="PTHR24220">
    <property type="entry name" value="IMPORT ATP-BINDING PROTEIN"/>
    <property type="match status" value="1"/>
</dbReference>
<protein>
    <submittedName>
        <fullName evidence="5">ABC transporter ATP-binding protein</fullName>
    </submittedName>
</protein>
<evidence type="ECO:0000313" key="5">
    <source>
        <dbReference type="EMBL" id="MFD2867328.1"/>
    </source>
</evidence>
<evidence type="ECO:0000256" key="2">
    <source>
        <dbReference type="ARBA" id="ARBA00022741"/>
    </source>
</evidence>
<dbReference type="SUPFAM" id="SSF52540">
    <property type="entry name" value="P-loop containing nucleoside triphosphate hydrolases"/>
    <property type="match status" value="1"/>
</dbReference>
<dbReference type="EMBL" id="JBHUOR010000013">
    <property type="protein sequence ID" value="MFD2867328.1"/>
    <property type="molecule type" value="Genomic_DNA"/>
</dbReference>
<gene>
    <name evidence="5" type="ORF">ACFSY7_02285</name>
</gene>
<dbReference type="Pfam" id="PF00005">
    <property type="entry name" value="ABC_tran"/>
    <property type="match status" value="1"/>
</dbReference>
<evidence type="ECO:0000259" key="4">
    <source>
        <dbReference type="PROSITE" id="PS50893"/>
    </source>
</evidence>
<dbReference type="PROSITE" id="PS00211">
    <property type="entry name" value="ABC_TRANSPORTER_1"/>
    <property type="match status" value="1"/>
</dbReference>
<keyword evidence="2" id="KW-0547">Nucleotide-binding</keyword>
<dbReference type="InterPro" id="IPR003439">
    <property type="entry name" value="ABC_transporter-like_ATP-bd"/>
</dbReference>
<dbReference type="Gene3D" id="3.40.50.300">
    <property type="entry name" value="P-loop containing nucleotide triphosphate hydrolases"/>
    <property type="match status" value="1"/>
</dbReference>
<accession>A0ABW5XWF1</accession>
<dbReference type="InterPro" id="IPR003593">
    <property type="entry name" value="AAA+_ATPase"/>
</dbReference>
<organism evidence="5 6">
    <name type="scientific">Kurthia populi</name>
    <dbReference type="NCBI Taxonomy" id="1562132"/>
    <lineage>
        <taxon>Bacteria</taxon>
        <taxon>Bacillati</taxon>
        <taxon>Bacillota</taxon>
        <taxon>Bacilli</taxon>
        <taxon>Bacillales</taxon>
        <taxon>Caryophanaceae</taxon>
        <taxon>Kurthia</taxon>
    </lineage>
</organism>
<dbReference type="Proteomes" id="UP001597568">
    <property type="component" value="Unassembled WGS sequence"/>
</dbReference>